<dbReference type="EMBL" id="STGY01000029">
    <property type="protein sequence ID" value="THV42127.1"/>
    <property type="molecule type" value="Genomic_DNA"/>
</dbReference>
<dbReference type="PANTHER" id="PTHR43364">
    <property type="entry name" value="NADH-SPECIFIC METHYLGLYOXAL REDUCTASE-RELATED"/>
    <property type="match status" value="1"/>
</dbReference>
<proteinExistence type="predicted"/>
<keyword evidence="4" id="KW-1185">Reference proteome</keyword>
<gene>
    <name evidence="3" type="ORF">FAB82_07755</name>
</gene>
<keyword evidence="1" id="KW-0560">Oxidoreductase</keyword>
<accession>A0A4S8QC82</accession>
<protein>
    <submittedName>
        <fullName evidence="3">Aldo/keto reductase</fullName>
    </submittedName>
</protein>
<evidence type="ECO:0000313" key="4">
    <source>
        <dbReference type="Proteomes" id="UP000308760"/>
    </source>
</evidence>
<dbReference type="RefSeq" id="WP_136533972.1">
    <property type="nucleotide sequence ID" value="NZ_STGY01000029.1"/>
</dbReference>
<dbReference type="InterPro" id="IPR023210">
    <property type="entry name" value="NADP_OxRdtase_dom"/>
</dbReference>
<feature type="domain" description="NADP-dependent oxidoreductase" evidence="2">
    <location>
        <begin position="15"/>
        <end position="316"/>
    </location>
</feature>
<dbReference type="Pfam" id="PF00248">
    <property type="entry name" value="Aldo_ket_red"/>
    <property type="match status" value="1"/>
</dbReference>
<reference evidence="3 4" key="2">
    <citation type="submission" date="2019-05" db="EMBL/GenBank/DDBJ databases">
        <title>Glycomyces buryatensis sp. nov.</title>
        <authorList>
            <person name="Nikitina E."/>
        </authorList>
    </citation>
    <scope>NUCLEOTIDE SEQUENCE [LARGE SCALE GENOMIC DNA]</scope>
    <source>
        <strain evidence="3 4">18</strain>
    </source>
</reference>
<dbReference type="GO" id="GO:0005829">
    <property type="term" value="C:cytosol"/>
    <property type="evidence" value="ECO:0007669"/>
    <property type="project" value="TreeGrafter"/>
</dbReference>
<reference evidence="4" key="1">
    <citation type="submission" date="2019-04" db="EMBL/GenBank/DDBJ databases">
        <title>Nocardioides xinjiangensis sp. nov.</title>
        <authorList>
            <person name="Liu S."/>
        </authorList>
    </citation>
    <scope>NUCLEOTIDE SEQUENCE [LARGE SCALE GENOMIC DNA]</scope>
    <source>
        <strain evidence="4">18</strain>
    </source>
</reference>
<dbReference type="OrthoDB" id="9768793at2"/>
<sequence>MEYTRLGESGLKVSRLALGCMSFGVPGGWSPWTLQGEDAEAIFKQAVELGITFWDTANAYGAGSSEELVGQAMRKFSRREDIVLATKVFFPMHEGAGGSGLSRKAIFEQVDASLERLGTDYVDLLQIHRFDPETSVEETMEALHDVVKSGKALYVGASSMWAWQFAKMQYSARANGWTPFVSMQDQYSLLQREDEREMFGLLEDEGVGSMPWSPLAAGRVARPWGAKGTSRSDVTGDTDFDGRPTVFNTDKAIVDAVGKIAADRGVSMATIAMAWVLKNPVVDAPIIGATKAHHLTDAVAALDIALTDAEIASLEEPYTARPHTFF</sequence>
<dbReference type="CDD" id="cd19079">
    <property type="entry name" value="AKR_EcYajO-like"/>
    <property type="match status" value="1"/>
</dbReference>
<organism evidence="3 4">
    <name type="scientific">Glycomyces buryatensis</name>
    <dbReference type="NCBI Taxonomy" id="2570927"/>
    <lineage>
        <taxon>Bacteria</taxon>
        <taxon>Bacillati</taxon>
        <taxon>Actinomycetota</taxon>
        <taxon>Actinomycetes</taxon>
        <taxon>Glycomycetales</taxon>
        <taxon>Glycomycetaceae</taxon>
        <taxon>Glycomyces</taxon>
    </lineage>
</organism>
<dbReference type="AlphaFoldDB" id="A0A4S8QC82"/>
<dbReference type="SUPFAM" id="SSF51430">
    <property type="entry name" value="NAD(P)-linked oxidoreductase"/>
    <property type="match status" value="1"/>
</dbReference>
<dbReference type="PANTHER" id="PTHR43364:SF4">
    <property type="entry name" value="NAD(P)-LINKED OXIDOREDUCTASE SUPERFAMILY PROTEIN"/>
    <property type="match status" value="1"/>
</dbReference>
<name>A0A4S8QC82_9ACTN</name>
<dbReference type="FunFam" id="3.20.20.100:FF:000004">
    <property type="entry name" value="Oxidoreductase, aldo/keto reductase"/>
    <property type="match status" value="1"/>
</dbReference>
<dbReference type="InterPro" id="IPR050523">
    <property type="entry name" value="AKR_Detox_Biosynth"/>
</dbReference>
<dbReference type="GO" id="GO:0016491">
    <property type="term" value="F:oxidoreductase activity"/>
    <property type="evidence" value="ECO:0007669"/>
    <property type="project" value="UniProtKB-KW"/>
</dbReference>
<evidence type="ECO:0000256" key="1">
    <source>
        <dbReference type="ARBA" id="ARBA00023002"/>
    </source>
</evidence>
<comment type="caution">
    <text evidence="3">The sequence shown here is derived from an EMBL/GenBank/DDBJ whole genome shotgun (WGS) entry which is preliminary data.</text>
</comment>
<evidence type="ECO:0000259" key="2">
    <source>
        <dbReference type="Pfam" id="PF00248"/>
    </source>
</evidence>
<dbReference type="InterPro" id="IPR036812">
    <property type="entry name" value="NAD(P)_OxRdtase_dom_sf"/>
</dbReference>
<dbReference type="Gene3D" id="3.20.20.100">
    <property type="entry name" value="NADP-dependent oxidoreductase domain"/>
    <property type="match status" value="1"/>
</dbReference>
<evidence type="ECO:0000313" key="3">
    <source>
        <dbReference type="EMBL" id="THV42127.1"/>
    </source>
</evidence>
<dbReference type="Proteomes" id="UP000308760">
    <property type="component" value="Unassembled WGS sequence"/>
</dbReference>